<dbReference type="InterPro" id="IPR040839">
    <property type="entry name" value="MG4"/>
</dbReference>
<dbReference type="Proteomes" id="UP001162483">
    <property type="component" value="Unassembled WGS sequence"/>
</dbReference>
<dbReference type="SMART" id="SM01419">
    <property type="entry name" value="Thiol-ester_cl"/>
    <property type="match status" value="1"/>
</dbReference>
<dbReference type="SMART" id="SM01360">
    <property type="entry name" value="A2M"/>
    <property type="match status" value="1"/>
</dbReference>
<evidence type="ECO:0000256" key="5">
    <source>
        <dbReference type="ARBA" id="ARBA00022900"/>
    </source>
</evidence>
<evidence type="ECO:0000256" key="3">
    <source>
        <dbReference type="ARBA" id="ARBA00022525"/>
    </source>
</evidence>
<evidence type="ECO:0000313" key="10">
    <source>
        <dbReference type="Proteomes" id="UP001162483"/>
    </source>
</evidence>
<keyword evidence="4" id="KW-0646">Protease inhibitor</keyword>
<dbReference type="Pfam" id="PF17789">
    <property type="entry name" value="MG4"/>
    <property type="match status" value="1"/>
</dbReference>
<evidence type="ECO:0000259" key="8">
    <source>
        <dbReference type="SMART" id="SM01360"/>
    </source>
</evidence>
<dbReference type="InterPro" id="IPR047565">
    <property type="entry name" value="Alpha-macroglob_thiol-ester_cl"/>
</dbReference>
<evidence type="ECO:0000256" key="2">
    <source>
        <dbReference type="ARBA" id="ARBA00010952"/>
    </source>
</evidence>
<dbReference type="Gene3D" id="2.60.40.10">
    <property type="entry name" value="Immunoglobulins"/>
    <property type="match status" value="2"/>
</dbReference>
<dbReference type="SUPFAM" id="SSF48239">
    <property type="entry name" value="Terpenoid cyclases/Protein prenyltransferases"/>
    <property type="match status" value="1"/>
</dbReference>
<dbReference type="PANTHER" id="PTHR11412:SF165">
    <property type="entry name" value="ALPHA-2-MACROGLOBULIN"/>
    <property type="match status" value="1"/>
</dbReference>
<dbReference type="InterPro" id="IPR041813">
    <property type="entry name" value="A2M_TED"/>
</dbReference>
<evidence type="ECO:0000256" key="4">
    <source>
        <dbReference type="ARBA" id="ARBA00022690"/>
    </source>
</evidence>
<dbReference type="Pfam" id="PF07678">
    <property type="entry name" value="TED_complement"/>
    <property type="match status" value="1"/>
</dbReference>
<evidence type="ECO:0000256" key="1">
    <source>
        <dbReference type="ARBA" id="ARBA00004613"/>
    </source>
</evidence>
<evidence type="ECO:0000313" key="9">
    <source>
        <dbReference type="EMBL" id="CAI9578846.1"/>
    </source>
</evidence>
<comment type="caution">
    <text evidence="9">The sequence shown here is derived from an EMBL/GenBank/DDBJ whole genome shotgun (WGS) entry which is preliminary data.</text>
</comment>
<comment type="similarity">
    <text evidence="2">Belongs to the protease inhibitor I39 (alpha-2-macroglobulin) family.</text>
</comment>
<keyword evidence="10" id="KW-1185">Reference proteome</keyword>
<dbReference type="InterPro" id="IPR050473">
    <property type="entry name" value="A2M/Complement_sys"/>
</dbReference>
<evidence type="ECO:0008006" key="11">
    <source>
        <dbReference type="Google" id="ProtNLM"/>
    </source>
</evidence>
<dbReference type="PROSITE" id="PS00477">
    <property type="entry name" value="ALPHA_2_MACROGLOBULIN"/>
    <property type="match status" value="1"/>
</dbReference>
<name>A0ABN9E1T7_9NEOB</name>
<dbReference type="EMBL" id="CATNWA010015041">
    <property type="protein sequence ID" value="CAI9578846.1"/>
    <property type="molecule type" value="Genomic_DNA"/>
</dbReference>
<dbReference type="Gene3D" id="2.60.40.1930">
    <property type="match status" value="1"/>
</dbReference>
<feature type="domain" description="Alpha-2-macroglobulin" evidence="8">
    <location>
        <begin position="424"/>
        <end position="514"/>
    </location>
</feature>
<organism evidence="9 10">
    <name type="scientific">Staurois parvus</name>
    <dbReference type="NCBI Taxonomy" id="386267"/>
    <lineage>
        <taxon>Eukaryota</taxon>
        <taxon>Metazoa</taxon>
        <taxon>Chordata</taxon>
        <taxon>Craniata</taxon>
        <taxon>Vertebrata</taxon>
        <taxon>Euteleostomi</taxon>
        <taxon>Amphibia</taxon>
        <taxon>Batrachia</taxon>
        <taxon>Anura</taxon>
        <taxon>Neobatrachia</taxon>
        <taxon>Ranoidea</taxon>
        <taxon>Ranidae</taxon>
        <taxon>Staurois</taxon>
    </lineage>
</organism>
<evidence type="ECO:0000259" key="7">
    <source>
        <dbReference type="SMART" id="SM01359"/>
    </source>
</evidence>
<accession>A0ABN9E1T7</accession>
<dbReference type="InterPro" id="IPR019742">
    <property type="entry name" value="MacrogloblnA2_CS"/>
</dbReference>
<dbReference type="Gene3D" id="1.50.10.20">
    <property type="match status" value="1"/>
</dbReference>
<dbReference type="Gene3D" id="2.20.130.20">
    <property type="match status" value="2"/>
</dbReference>
<evidence type="ECO:0000256" key="6">
    <source>
        <dbReference type="ARBA" id="ARBA00023157"/>
    </source>
</evidence>
<dbReference type="Pfam" id="PF00207">
    <property type="entry name" value="A2M"/>
    <property type="match status" value="1"/>
</dbReference>
<protein>
    <recommendedName>
        <fullName evidence="11">Alpha-2-macroglobulin-like</fullName>
    </recommendedName>
</protein>
<sequence>MSGEASSDIKNTIKKVSFRQLDTRFKRSMPLYGQIFLEDAAGEPISNETVVLYIGFDGSNHTYTTGPDGTADFSIDTTTFYQNSITLTISHKSRDKHCYSDSTLFPTYQEESRTINHFYSRSKSYLKIQPIFHTLKCGEHESPTVHYILTPEGVRNMSHAVFHHLVMSKGKIIDTGNHKVELNAKQVSHGHFTFKLPVSVNTAPLAKVLVYLILDGSEVIADSVSFKVEKCFGNKVKISLSDNQVLPGANTNLVLSSLPNSLCALRAVDSSVLLLKPEAELSANTVYDLLQVTDLSGYYHEGLNLEEPREDPCLQVEPIFLNGVYYNPSVPTWDADTYKIMKDLGLKVATNTIIRIPVLCGNRATGFSYSSPVGGLGTSRETDIISMAEPSMAFMMTGAPMRRVGAQTVEEQLVETVRKFFPETWIWDLVEIDNVGQAAMKLTVPDTITTWNMGMFCTSEEAGFGLAEPVSMVTFQPFFLDLTLPYSAVRGEKFTLIVSVFNYLTQTIRVVINLEKSDKFTAKTMNTEEEGQCIQANGRVTVEYEVILQSLGEVNFTVSAQTLQGGGMCGNEIVNPTQGRKDTITKQILVEPEGFEKEETHSAMVCGKGTAIAETISLKLPSQIVEGSQRAYFSAIGDIMGTAMQNLGNLLKMPSGCGEQNIALFTPNIFILEYLNNTGQLTPELKSKALSYLSTGYQKQLIYKHSDGSYSAFGPRFGEGNTWLTTFVLRSFSKAQSHIYIDPKQISDSLKWLLQRQKDNGCFHNMGQLFNNALKGGVSDETALAAYITITLLEIKLPVTHLVVNGALLCLERAIGKEMDLYTEALMAYAFTLAEKLELRSRLLHDLDDKAIKQDGTIHWHRPESSEDSAIVRDPYRRAPSLDVEMASYVLLAMLSKPKINDEDMTHASKVVSWIVKQQNPTGGFSSTQDTVVALQALAMYGYFAHQHDGPREVAVTLGEVPVSKLYVEDSNRLLLQSVRLPDIPGEYTVFHQWTWLCLYTEYSEIQHTSS</sequence>
<proteinExistence type="inferred from homology"/>
<gene>
    <name evidence="9" type="ORF">SPARVUS_LOCUS8984975</name>
</gene>
<reference evidence="9" key="1">
    <citation type="submission" date="2023-05" db="EMBL/GenBank/DDBJ databases">
        <authorList>
            <person name="Stuckert A."/>
        </authorList>
    </citation>
    <scope>NUCLEOTIDE SEQUENCE</scope>
</reference>
<dbReference type="InterPro" id="IPR014756">
    <property type="entry name" value="Ig_E-set"/>
</dbReference>
<dbReference type="InterPro" id="IPR008930">
    <property type="entry name" value="Terpenoid_cyclase/PrenylTrfase"/>
</dbReference>
<keyword evidence="5" id="KW-0722">Serine protease inhibitor</keyword>
<keyword evidence="3" id="KW-0964">Secreted</keyword>
<dbReference type="PANTHER" id="PTHR11412">
    <property type="entry name" value="MACROGLOBULIN / COMPLEMENT"/>
    <property type="match status" value="1"/>
</dbReference>
<dbReference type="Pfam" id="PF07703">
    <property type="entry name" value="A2M_BRD"/>
    <property type="match status" value="1"/>
</dbReference>
<dbReference type="Gene3D" id="2.60.120.1540">
    <property type="match status" value="1"/>
</dbReference>
<dbReference type="InterPro" id="IPR013783">
    <property type="entry name" value="Ig-like_fold"/>
</dbReference>
<dbReference type="SUPFAM" id="SSF81296">
    <property type="entry name" value="E set domains"/>
    <property type="match status" value="1"/>
</dbReference>
<dbReference type="InterPro" id="IPR001599">
    <property type="entry name" value="Macroglobln_a2"/>
</dbReference>
<keyword evidence="6" id="KW-1015">Disulfide bond</keyword>
<dbReference type="CDD" id="cd02897">
    <property type="entry name" value="A2M_2"/>
    <property type="match status" value="1"/>
</dbReference>
<dbReference type="InterPro" id="IPR011626">
    <property type="entry name" value="Alpha-macroglobulin_TED"/>
</dbReference>
<comment type="subcellular location">
    <subcellularLocation>
        <location evidence="1">Secreted</location>
    </subcellularLocation>
</comment>
<dbReference type="SMART" id="SM01359">
    <property type="entry name" value="A2M_N_2"/>
    <property type="match status" value="1"/>
</dbReference>
<feature type="domain" description="Alpha-2-macroglobulin bait region" evidence="7">
    <location>
        <begin position="126"/>
        <end position="275"/>
    </location>
</feature>
<dbReference type="InterPro" id="IPR011625">
    <property type="entry name" value="A2M_N_BRD"/>
</dbReference>